<name>A0A4Y2AEV8_ARAVE</name>
<proteinExistence type="predicted"/>
<accession>A0A4Y2AEV8</accession>
<comment type="caution">
    <text evidence="1">The sequence shown here is derived from an EMBL/GenBank/DDBJ whole genome shotgun (WGS) entry which is preliminary data.</text>
</comment>
<dbReference type="Gene3D" id="3.30.420.10">
    <property type="entry name" value="Ribonuclease H-like superfamily/Ribonuclease H"/>
    <property type="match status" value="1"/>
</dbReference>
<dbReference type="GO" id="GO:0003676">
    <property type="term" value="F:nucleic acid binding"/>
    <property type="evidence" value="ECO:0007669"/>
    <property type="project" value="InterPro"/>
</dbReference>
<gene>
    <name evidence="1" type="ORF">AVEN_42884_1</name>
</gene>
<sequence>MQDVPKLMDQTLSLTYRIFLEKVLPELLDNVPFAFQSAMWFQHDGAPARFCITVRNNHNAMFAPRWIGLNGPVAWPVL</sequence>
<dbReference type="InterPro" id="IPR036397">
    <property type="entry name" value="RNaseH_sf"/>
</dbReference>
<organism evidence="1 2">
    <name type="scientific">Araneus ventricosus</name>
    <name type="common">Orbweaver spider</name>
    <name type="synonym">Epeira ventricosa</name>
    <dbReference type="NCBI Taxonomy" id="182803"/>
    <lineage>
        <taxon>Eukaryota</taxon>
        <taxon>Metazoa</taxon>
        <taxon>Ecdysozoa</taxon>
        <taxon>Arthropoda</taxon>
        <taxon>Chelicerata</taxon>
        <taxon>Arachnida</taxon>
        <taxon>Araneae</taxon>
        <taxon>Araneomorphae</taxon>
        <taxon>Entelegynae</taxon>
        <taxon>Araneoidea</taxon>
        <taxon>Araneidae</taxon>
        <taxon>Araneus</taxon>
    </lineage>
</organism>
<dbReference type="PANTHER" id="PTHR47326">
    <property type="entry name" value="TRANSPOSABLE ELEMENT TC3 TRANSPOSASE-LIKE PROTEIN"/>
    <property type="match status" value="1"/>
</dbReference>
<reference evidence="1 2" key="1">
    <citation type="journal article" date="2019" name="Sci. Rep.">
        <title>Orb-weaving spider Araneus ventricosus genome elucidates the spidroin gene catalogue.</title>
        <authorList>
            <person name="Kono N."/>
            <person name="Nakamura H."/>
            <person name="Ohtoshi R."/>
            <person name="Moran D.A.P."/>
            <person name="Shinohara A."/>
            <person name="Yoshida Y."/>
            <person name="Fujiwara M."/>
            <person name="Mori M."/>
            <person name="Tomita M."/>
            <person name="Arakawa K."/>
        </authorList>
    </citation>
    <scope>NUCLEOTIDE SEQUENCE [LARGE SCALE GENOMIC DNA]</scope>
</reference>
<dbReference type="Proteomes" id="UP000499080">
    <property type="component" value="Unassembled WGS sequence"/>
</dbReference>
<protein>
    <submittedName>
        <fullName evidence="1">Uncharacterized protein</fullName>
    </submittedName>
</protein>
<evidence type="ECO:0000313" key="2">
    <source>
        <dbReference type="Proteomes" id="UP000499080"/>
    </source>
</evidence>
<dbReference type="AlphaFoldDB" id="A0A4Y2AEV8"/>
<dbReference type="EMBL" id="BGPR01000015">
    <property type="protein sequence ID" value="GBL78363.1"/>
    <property type="molecule type" value="Genomic_DNA"/>
</dbReference>
<evidence type="ECO:0000313" key="1">
    <source>
        <dbReference type="EMBL" id="GBL78363.1"/>
    </source>
</evidence>
<keyword evidence="2" id="KW-1185">Reference proteome</keyword>
<dbReference type="OrthoDB" id="6930896at2759"/>
<dbReference type="PANTHER" id="PTHR47326:SF1">
    <property type="entry name" value="HTH PSQ-TYPE DOMAIN-CONTAINING PROTEIN"/>
    <property type="match status" value="1"/>
</dbReference>